<dbReference type="Gene3D" id="3.40.1280.10">
    <property type="match status" value="1"/>
</dbReference>
<organism evidence="5 6">
    <name type="scientific">Prorocentrum cordatum</name>
    <dbReference type="NCBI Taxonomy" id="2364126"/>
    <lineage>
        <taxon>Eukaryota</taxon>
        <taxon>Sar</taxon>
        <taxon>Alveolata</taxon>
        <taxon>Dinophyceae</taxon>
        <taxon>Prorocentrales</taxon>
        <taxon>Prorocentraceae</taxon>
        <taxon>Prorocentrum</taxon>
    </lineage>
</organism>
<protein>
    <recommendedName>
        <fullName evidence="4">tRNA/rRNA methyltransferase SpoU type domain-containing protein</fullName>
    </recommendedName>
</protein>
<evidence type="ECO:0000256" key="3">
    <source>
        <dbReference type="SAM" id="MobiDB-lite"/>
    </source>
</evidence>
<gene>
    <name evidence="5" type="ORF">PCOR1329_LOCUS37505</name>
</gene>
<feature type="domain" description="tRNA/rRNA methyltransferase SpoU type" evidence="4">
    <location>
        <begin position="477"/>
        <end position="613"/>
    </location>
</feature>
<dbReference type="SUPFAM" id="SSF75217">
    <property type="entry name" value="alpha/beta knot"/>
    <property type="match status" value="1"/>
</dbReference>
<evidence type="ECO:0000256" key="1">
    <source>
        <dbReference type="ARBA" id="ARBA00022603"/>
    </source>
</evidence>
<proteinExistence type="predicted"/>
<accession>A0ABN9TD62</accession>
<dbReference type="PANTHER" id="PTHR12029">
    <property type="entry name" value="RNA METHYLTRANSFERASE"/>
    <property type="match status" value="1"/>
</dbReference>
<dbReference type="Pfam" id="PF00588">
    <property type="entry name" value="SpoU_methylase"/>
    <property type="match status" value="1"/>
</dbReference>
<evidence type="ECO:0000313" key="5">
    <source>
        <dbReference type="EMBL" id="CAK0843064.1"/>
    </source>
</evidence>
<comment type="caution">
    <text evidence="5">The sequence shown here is derived from an EMBL/GenBank/DDBJ whole genome shotgun (WGS) entry which is preliminary data.</text>
</comment>
<sequence length="622" mass="65748">MAGVVELMQVVEECCAALAGEDAGLPAPLRSGLLQDLVVAAWGVVRRYPAKFSGSRTMYGAFFRAAVKREDVLEGLDGLWDELVPASSIVASQLTQAAWGTVGDPEPLAVLALFAPAPTACALDAQHPAAILACTSHPDLPGARRVSGVALAASVLKHVLRNDTPEGHDGSAAQLQRVRQWWLLVALLPQVDAATAEAIANAAVLELRSARVVPKTRVLVQNAWATACALHPDAGATLPLLLATLRAPATQFRLAVSSIIVAAHLLVGGAAAEQALLPAAWRERLLGAVVGWSLAMPHAARTHAQLVLAEYLDAQEARGEPVGGSAAEASLLGTLRAFLAGNPHLSALRSEAGLEKLVSVYLAPSARGGRLAAPLPPFEPLSVETRVLKALRLVQGRFGELDGEGADASAPTGSGRCPARDRGDDSDDAADDEDGAAGSQDGEAPGDPTHQRRPTPGRPAKAARARICVVGSFLDNLPNQAGLCRTVEALFGPHAEVTLASLKCTAEPAFLRMSMASERWLRLLEVPPGERLAAYLAQKRLEGYRIVALEQTDTSVPAQDYSFHRDTVLIVGNEQLGCPAWLLRRPELIHDFVELPLDGASRSLNAHVTASAMVWQFRLQTY</sequence>
<dbReference type="InterPro" id="IPR001537">
    <property type="entry name" value="SpoU_MeTrfase"/>
</dbReference>
<reference evidence="5" key="1">
    <citation type="submission" date="2023-10" db="EMBL/GenBank/DDBJ databases">
        <authorList>
            <person name="Chen Y."/>
            <person name="Shah S."/>
            <person name="Dougan E. K."/>
            <person name="Thang M."/>
            <person name="Chan C."/>
        </authorList>
    </citation>
    <scope>NUCLEOTIDE SEQUENCE [LARGE SCALE GENOMIC DNA]</scope>
</reference>
<keyword evidence="2" id="KW-0808">Transferase</keyword>
<keyword evidence="6" id="KW-1185">Reference proteome</keyword>
<dbReference type="EMBL" id="CAUYUJ010014547">
    <property type="protein sequence ID" value="CAK0843064.1"/>
    <property type="molecule type" value="Genomic_DNA"/>
</dbReference>
<feature type="compositionally biased region" description="Acidic residues" evidence="3">
    <location>
        <begin position="424"/>
        <end position="435"/>
    </location>
</feature>
<dbReference type="PANTHER" id="PTHR12029:SF11">
    <property type="entry name" value="METHYLTRANSFERASE TARBP1-RELATED"/>
    <property type="match status" value="1"/>
</dbReference>
<name>A0ABN9TD62_9DINO</name>
<dbReference type="InterPro" id="IPR029028">
    <property type="entry name" value="Alpha/beta_knot_MTases"/>
</dbReference>
<feature type="region of interest" description="Disordered" evidence="3">
    <location>
        <begin position="401"/>
        <end position="460"/>
    </location>
</feature>
<dbReference type="Proteomes" id="UP001189429">
    <property type="component" value="Unassembled WGS sequence"/>
</dbReference>
<dbReference type="InterPro" id="IPR029026">
    <property type="entry name" value="tRNA_m1G_MTases_N"/>
</dbReference>
<dbReference type="InterPro" id="IPR045330">
    <property type="entry name" value="TRM3/TARBP1"/>
</dbReference>
<evidence type="ECO:0000313" key="6">
    <source>
        <dbReference type="Proteomes" id="UP001189429"/>
    </source>
</evidence>
<keyword evidence="1" id="KW-0489">Methyltransferase</keyword>
<evidence type="ECO:0000259" key="4">
    <source>
        <dbReference type="Pfam" id="PF00588"/>
    </source>
</evidence>
<evidence type="ECO:0000256" key="2">
    <source>
        <dbReference type="ARBA" id="ARBA00022679"/>
    </source>
</evidence>